<dbReference type="GO" id="GO:0016301">
    <property type="term" value="F:kinase activity"/>
    <property type="evidence" value="ECO:0007669"/>
    <property type="project" value="UniProtKB-KW"/>
</dbReference>
<dbReference type="AlphaFoldDB" id="A0A2I0U504"/>
<evidence type="ECO:0000313" key="1">
    <source>
        <dbReference type="EMBL" id="PKU41091.1"/>
    </source>
</evidence>
<keyword evidence="1" id="KW-0808">Transferase</keyword>
<proteinExistence type="predicted"/>
<name>A0A2I0U504_LIMLA</name>
<dbReference type="PANTHER" id="PTHR33395">
    <property type="entry name" value="TRANSCRIPTASE, PUTATIVE-RELATED-RELATED"/>
    <property type="match status" value="1"/>
</dbReference>
<keyword evidence="2" id="KW-1185">Reference proteome</keyword>
<organism evidence="1 2">
    <name type="scientific">Limosa lapponica baueri</name>
    <dbReference type="NCBI Taxonomy" id="1758121"/>
    <lineage>
        <taxon>Eukaryota</taxon>
        <taxon>Metazoa</taxon>
        <taxon>Chordata</taxon>
        <taxon>Craniata</taxon>
        <taxon>Vertebrata</taxon>
        <taxon>Euteleostomi</taxon>
        <taxon>Archelosauria</taxon>
        <taxon>Archosauria</taxon>
        <taxon>Dinosauria</taxon>
        <taxon>Saurischia</taxon>
        <taxon>Theropoda</taxon>
        <taxon>Coelurosauria</taxon>
        <taxon>Aves</taxon>
        <taxon>Neognathae</taxon>
        <taxon>Neoaves</taxon>
        <taxon>Charadriiformes</taxon>
        <taxon>Scolopacidae</taxon>
        <taxon>Limosa</taxon>
    </lineage>
</organism>
<dbReference type="PANTHER" id="PTHR33395:SF22">
    <property type="entry name" value="REVERSE TRANSCRIPTASE DOMAIN-CONTAINING PROTEIN"/>
    <property type="match status" value="1"/>
</dbReference>
<gene>
    <name evidence="1" type="ORF">llap_8602</name>
</gene>
<dbReference type="OrthoDB" id="68437at2759"/>
<dbReference type="GO" id="GO:0061343">
    <property type="term" value="P:cell adhesion involved in heart morphogenesis"/>
    <property type="evidence" value="ECO:0007669"/>
    <property type="project" value="TreeGrafter"/>
</dbReference>
<accession>A0A2I0U504</accession>
<dbReference type="GO" id="GO:0031012">
    <property type="term" value="C:extracellular matrix"/>
    <property type="evidence" value="ECO:0007669"/>
    <property type="project" value="TreeGrafter"/>
</dbReference>
<keyword evidence="1" id="KW-0418">Kinase</keyword>
<dbReference type="GO" id="GO:0007508">
    <property type="term" value="P:larval heart development"/>
    <property type="evidence" value="ECO:0007669"/>
    <property type="project" value="TreeGrafter"/>
</dbReference>
<evidence type="ECO:0000313" key="2">
    <source>
        <dbReference type="Proteomes" id="UP000233556"/>
    </source>
</evidence>
<dbReference type="Proteomes" id="UP000233556">
    <property type="component" value="Unassembled WGS sequence"/>
</dbReference>
<protein>
    <submittedName>
        <fullName evidence="1">Glycerol kinase</fullName>
    </submittedName>
</protein>
<sequence length="206" mass="23739">MGFASRIHSDMCDGRIPHTKARLQTSHWRDNRAGHKPSRKFLACINDNFLLQVLKESKRHAMLNLVLINSKGLVRNVKLKGNLGCADHEMVEFKILRAVRRTHSKLTTLNFRRAVFGFFRDLLGGVSWDKALEGRGAQESWVIFKDYLLQSQARCILKKRKSGKNTSKPAWMNKKLGGLMNRLRELGFFSLEKRKLQGDLIMALQY</sequence>
<reference evidence="2" key="1">
    <citation type="submission" date="2017-11" db="EMBL/GenBank/DDBJ databases">
        <authorList>
            <person name="Lima N.C."/>
            <person name="Parody-Merino A.M."/>
            <person name="Battley P.F."/>
            <person name="Fidler A.E."/>
            <person name="Prosdocimi F."/>
        </authorList>
    </citation>
    <scope>NUCLEOTIDE SEQUENCE [LARGE SCALE GENOMIC DNA]</scope>
</reference>
<dbReference type="EMBL" id="KZ506166">
    <property type="protein sequence ID" value="PKU41091.1"/>
    <property type="molecule type" value="Genomic_DNA"/>
</dbReference>
<reference evidence="2" key="2">
    <citation type="submission" date="2017-12" db="EMBL/GenBank/DDBJ databases">
        <title>Genome sequence of the Bar-tailed Godwit (Limosa lapponica baueri).</title>
        <authorList>
            <person name="Lima N.C.B."/>
            <person name="Parody-Merino A.M."/>
            <person name="Battley P.F."/>
            <person name="Fidler A.E."/>
            <person name="Prosdocimi F."/>
        </authorList>
    </citation>
    <scope>NUCLEOTIDE SEQUENCE [LARGE SCALE GENOMIC DNA]</scope>
</reference>